<evidence type="ECO:0000256" key="2">
    <source>
        <dbReference type="ARBA" id="ARBA00012438"/>
    </source>
</evidence>
<sequence length="443" mass="50692">MTFKRKKIKLILQVILLFITLAAFAWFLTQQQWWPAVVSFSLSIFFAVEIIRITIKSEKTILEFIEAVKYNDYSLTYNTKTAPKDMQHLYKGLNTISESFKNIIREKNTEKTYLQKILEMVNIGIISFNAETGEIFMINECFKDLTNIPYAKNIHAFEKRNHDFLNLILHMKTGQSEIFSFKKGAVTDKLLINATLFKTGNYYNKLIAIQNVNEPLNQTESRAWQKLLNVMTHEIMNSVAPISSLADTLIKQLDKETAGKNKDNEDLLEGLHTIKKRSDGLQRFAVTYRNLNKITKLNIKEIFVRDIFENLQTLMQPTLDQKNIELDVILKEPDLKIKADTDLIEQVLINLLTNAIEAVKEVAEAHIVLSAYQKSGKKYIRVVDNGIGMSEVITEQIFIPFFSTRKNGNGIGLSLCKQIILLHKGTIQVFSEEGKGTAFVIGL</sequence>
<keyword evidence="4" id="KW-1133">Transmembrane helix</keyword>
<keyword evidence="4" id="KW-0472">Membrane</keyword>
<keyword evidence="7" id="KW-1185">Reference proteome</keyword>
<organism evidence="6 7">
    <name type="scientific">Haoranjiania flava</name>
    <dbReference type="NCBI Taxonomy" id="1856322"/>
    <lineage>
        <taxon>Bacteria</taxon>
        <taxon>Pseudomonadati</taxon>
        <taxon>Bacteroidota</taxon>
        <taxon>Chitinophagia</taxon>
        <taxon>Chitinophagales</taxon>
        <taxon>Chitinophagaceae</taxon>
        <taxon>Haoranjiania</taxon>
    </lineage>
</organism>
<evidence type="ECO:0000313" key="6">
    <source>
        <dbReference type="EMBL" id="MCU7694816.1"/>
    </source>
</evidence>
<dbReference type="PRINTS" id="PR00344">
    <property type="entry name" value="BCTRLSENSOR"/>
</dbReference>
<evidence type="ECO:0000256" key="1">
    <source>
        <dbReference type="ARBA" id="ARBA00000085"/>
    </source>
</evidence>
<dbReference type="PROSITE" id="PS50109">
    <property type="entry name" value="HIS_KIN"/>
    <property type="match status" value="1"/>
</dbReference>
<feature type="domain" description="Histidine kinase" evidence="5">
    <location>
        <begin position="230"/>
        <end position="443"/>
    </location>
</feature>
<dbReference type="PANTHER" id="PTHR43547">
    <property type="entry name" value="TWO-COMPONENT HISTIDINE KINASE"/>
    <property type="match status" value="1"/>
</dbReference>
<keyword evidence="3" id="KW-0597">Phosphoprotein</keyword>
<dbReference type="InterPro" id="IPR005467">
    <property type="entry name" value="His_kinase_dom"/>
</dbReference>
<gene>
    <name evidence="6" type="ORF">OD355_09845</name>
</gene>
<dbReference type="PANTHER" id="PTHR43547:SF2">
    <property type="entry name" value="HYBRID SIGNAL TRANSDUCTION HISTIDINE KINASE C"/>
    <property type="match status" value="1"/>
</dbReference>
<accession>A0AAE3IR12</accession>
<dbReference type="GO" id="GO:0000155">
    <property type="term" value="F:phosphorelay sensor kinase activity"/>
    <property type="evidence" value="ECO:0007669"/>
    <property type="project" value="TreeGrafter"/>
</dbReference>
<reference evidence="6" key="1">
    <citation type="submission" date="2022-10" db="EMBL/GenBank/DDBJ databases">
        <authorList>
            <person name="Kim H.S."/>
            <person name="Kim J.-S."/>
            <person name="Suh M.K."/>
            <person name="Eom M.K."/>
            <person name="Lee J.-S."/>
        </authorList>
    </citation>
    <scope>NUCLEOTIDE SEQUENCE</scope>
    <source>
        <strain evidence="6">LIP-5</strain>
    </source>
</reference>
<protein>
    <recommendedName>
        <fullName evidence="2">histidine kinase</fullName>
        <ecNumber evidence="2">2.7.13.3</ecNumber>
    </recommendedName>
</protein>
<dbReference type="Pfam" id="PF02518">
    <property type="entry name" value="HATPase_c"/>
    <property type="match status" value="1"/>
</dbReference>
<dbReference type="AlphaFoldDB" id="A0AAE3IR12"/>
<dbReference type="Gene3D" id="3.30.565.10">
    <property type="entry name" value="Histidine kinase-like ATPase, C-terminal domain"/>
    <property type="match status" value="1"/>
</dbReference>
<dbReference type="InterPro" id="IPR036890">
    <property type="entry name" value="HATPase_C_sf"/>
</dbReference>
<dbReference type="InterPro" id="IPR003594">
    <property type="entry name" value="HATPase_dom"/>
</dbReference>
<comment type="catalytic activity">
    <reaction evidence="1">
        <text>ATP + protein L-histidine = ADP + protein N-phospho-L-histidine.</text>
        <dbReference type="EC" id="2.7.13.3"/>
    </reaction>
</comment>
<keyword evidence="6" id="KW-0808">Transferase</keyword>
<proteinExistence type="predicted"/>
<feature type="transmembrane region" description="Helical" evidence="4">
    <location>
        <begin position="35"/>
        <end position="55"/>
    </location>
</feature>
<evidence type="ECO:0000313" key="7">
    <source>
        <dbReference type="Proteomes" id="UP001209317"/>
    </source>
</evidence>
<keyword evidence="6" id="KW-0418">Kinase</keyword>
<evidence type="ECO:0000256" key="3">
    <source>
        <dbReference type="ARBA" id="ARBA00022553"/>
    </source>
</evidence>
<dbReference type="EMBL" id="JAOTPL010000014">
    <property type="protein sequence ID" value="MCU7694816.1"/>
    <property type="molecule type" value="Genomic_DNA"/>
</dbReference>
<dbReference type="Proteomes" id="UP001209317">
    <property type="component" value="Unassembled WGS sequence"/>
</dbReference>
<dbReference type="SMART" id="SM00387">
    <property type="entry name" value="HATPase_c"/>
    <property type="match status" value="1"/>
</dbReference>
<evidence type="ECO:0000259" key="5">
    <source>
        <dbReference type="PROSITE" id="PS50109"/>
    </source>
</evidence>
<evidence type="ECO:0000256" key="4">
    <source>
        <dbReference type="SAM" id="Phobius"/>
    </source>
</evidence>
<keyword evidence="4" id="KW-0812">Transmembrane</keyword>
<dbReference type="InterPro" id="IPR004358">
    <property type="entry name" value="Sig_transdc_His_kin-like_C"/>
</dbReference>
<name>A0AAE3IR12_9BACT</name>
<dbReference type="RefSeq" id="WP_263038302.1">
    <property type="nucleotide sequence ID" value="NZ_JAOTPL010000014.1"/>
</dbReference>
<comment type="caution">
    <text evidence="6">The sequence shown here is derived from an EMBL/GenBank/DDBJ whole genome shotgun (WGS) entry which is preliminary data.</text>
</comment>
<dbReference type="EC" id="2.7.13.3" evidence="2"/>
<dbReference type="SUPFAM" id="SSF55874">
    <property type="entry name" value="ATPase domain of HSP90 chaperone/DNA topoisomerase II/histidine kinase"/>
    <property type="match status" value="1"/>
</dbReference>